<evidence type="ECO:0000256" key="1">
    <source>
        <dbReference type="ARBA" id="ARBA00005474"/>
    </source>
</evidence>
<accession>A0AAV5M2P5</accession>
<comment type="caution">
    <text evidence="4">The sequence shown here is derived from an EMBL/GenBank/DDBJ whole genome shotgun (WGS) entry which is preliminary data.</text>
</comment>
<dbReference type="AlphaFoldDB" id="A0AAV5M2P5"/>
<name>A0AAV5M2P5_9ROSI</name>
<organism evidence="4 5">
    <name type="scientific">Rubroshorea leprosula</name>
    <dbReference type="NCBI Taxonomy" id="152421"/>
    <lineage>
        <taxon>Eukaryota</taxon>
        <taxon>Viridiplantae</taxon>
        <taxon>Streptophyta</taxon>
        <taxon>Embryophyta</taxon>
        <taxon>Tracheophyta</taxon>
        <taxon>Spermatophyta</taxon>
        <taxon>Magnoliopsida</taxon>
        <taxon>eudicotyledons</taxon>
        <taxon>Gunneridae</taxon>
        <taxon>Pentapetalae</taxon>
        <taxon>rosids</taxon>
        <taxon>malvids</taxon>
        <taxon>Malvales</taxon>
        <taxon>Dipterocarpaceae</taxon>
        <taxon>Rubroshorea</taxon>
    </lineage>
</organism>
<dbReference type="EMBL" id="BPVZ01000174">
    <property type="protein sequence ID" value="GKV43981.1"/>
    <property type="molecule type" value="Genomic_DNA"/>
</dbReference>
<evidence type="ECO:0000313" key="4">
    <source>
        <dbReference type="EMBL" id="GKV43981.1"/>
    </source>
</evidence>
<dbReference type="InterPro" id="IPR004883">
    <property type="entry name" value="LOB"/>
</dbReference>
<evidence type="ECO:0000259" key="3">
    <source>
        <dbReference type="PROSITE" id="PS50891"/>
    </source>
</evidence>
<dbReference type="Pfam" id="PF03195">
    <property type="entry name" value="LOB"/>
    <property type="match status" value="1"/>
</dbReference>
<keyword evidence="5" id="KW-1185">Reference proteome</keyword>
<sequence>MKMSCNGCRILRKGCSDNCIIRPCLLWIKSPESQANATLFLAKFYGRAGLTNLIEAGAPHLRPAIFRSLLYEACGRVVNPVLGSAGLLFSGNWNHCEAAVDAVLRGLPITPIMQTPVSNSSAPVTPQKSYDIRHVSKDSVSAEISKVKTSTPFKRSIPNPKSLVPSTSRIHAGSDNKEDGSLLSAISMDDPLLNQKKPQPGGVNFDSQAEAGKAVLDLTLALALPSRSVN</sequence>
<comment type="similarity">
    <text evidence="1">Belongs to the LOB domain-containing protein family.</text>
</comment>
<protein>
    <recommendedName>
        <fullName evidence="3">LOB domain-containing protein</fullName>
    </recommendedName>
</protein>
<evidence type="ECO:0000313" key="5">
    <source>
        <dbReference type="Proteomes" id="UP001054252"/>
    </source>
</evidence>
<dbReference type="GO" id="GO:0010468">
    <property type="term" value="P:regulation of gene expression"/>
    <property type="evidence" value="ECO:0007669"/>
    <property type="project" value="TreeGrafter"/>
</dbReference>
<evidence type="ECO:0000256" key="2">
    <source>
        <dbReference type="SAM" id="MobiDB-lite"/>
    </source>
</evidence>
<dbReference type="PANTHER" id="PTHR31304">
    <property type="entry name" value="LOB DOMAIN-CONTAINING PROTEIN 38"/>
    <property type="match status" value="1"/>
</dbReference>
<dbReference type="Proteomes" id="UP001054252">
    <property type="component" value="Unassembled WGS sequence"/>
</dbReference>
<gene>
    <name evidence="4" type="ORF">SLEP1_g51210</name>
</gene>
<dbReference type="PROSITE" id="PS50891">
    <property type="entry name" value="LOB"/>
    <property type="match status" value="1"/>
</dbReference>
<dbReference type="PANTHER" id="PTHR31304:SF64">
    <property type="entry name" value="LOB DOMAIN-CONTAINING PROTEIN 42"/>
    <property type="match status" value="1"/>
</dbReference>
<feature type="region of interest" description="Disordered" evidence="2">
    <location>
        <begin position="151"/>
        <end position="182"/>
    </location>
</feature>
<reference evidence="4 5" key="1">
    <citation type="journal article" date="2021" name="Commun. Biol.">
        <title>The genome of Shorea leprosula (Dipterocarpaceae) highlights the ecological relevance of drought in aseasonal tropical rainforests.</title>
        <authorList>
            <person name="Ng K.K.S."/>
            <person name="Kobayashi M.J."/>
            <person name="Fawcett J.A."/>
            <person name="Hatakeyama M."/>
            <person name="Paape T."/>
            <person name="Ng C.H."/>
            <person name="Ang C.C."/>
            <person name="Tnah L.H."/>
            <person name="Lee C.T."/>
            <person name="Nishiyama T."/>
            <person name="Sese J."/>
            <person name="O'Brien M.J."/>
            <person name="Copetti D."/>
            <person name="Mohd Noor M.I."/>
            <person name="Ong R.C."/>
            <person name="Putra M."/>
            <person name="Sireger I.Z."/>
            <person name="Indrioko S."/>
            <person name="Kosugi Y."/>
            <person name="Izuno A."/>
            <person name="Isagi Y."/>
            <person name="Lee S.L."/>
            <person name="Shimizu K.K."/>
        </authorList>
    </citation>
    <scope>NUCLEOTIDE SEQUENCE [LARGE SCALE GENOMIC DNA]</scope>
    <source>
        <strain evidence="4">214</strain>
    </source>
</reference>
<feature type="domain" description="LOB" evidence="3">
    <location>
        <begin position="3"/>
        <end position="109"/>
    </location>
</feature>
<proteinExistence type="inferred from homology"/>